<dbReference type="InterPro" id="IPR000719">
    <property type="entry name" value="Prot_kinase_dom"/>
</dbReference>
<organism evidence="9 10">
    <name type="scientific">Mesorhabditis belari</name>
    <dbReference type="NCBI Taxonomy" id="2138241"/>
    <lineage>
        <taxon>Eukaryota</taxon>
        <taxon>Metazoa</taxon>
        <taxon>Ecdysozoa</taxon>
        <taxon>Nematoda</taxon>
        <taxon>Chromadorea</taxon>
        <taxon>Rhabditida</taxon>
        <taxon>Rhabditina</taxon>
        <taxon>Rhabditomorpha</taxon>
        <taxon>Rhabditoidea</taxon>
        <taxon>Rhabditidae</taxon>
        <taxon>Mesorhabditinae</taxon>
        <taxon>Mesorhabditis</taxon>
    </lineage>
</organism>
<dbReference type="InterPro" id="IPR017441">
    <property type="entry name" value="Protein_kinase_ATP_BS"/>
</dbReference>
<evidence type="ECO:0000256" key="6">
    <source>
        <dbReference type="ARBA" id="ARBA00022840"/>
    </source>
</evidence>
<keyword evidence="5" id="KW-0418">Kinase</keyword>
<comment type="similarity">
    <text evidence="1">Belongs to the protein kinase superfamily. NEK Ser/Thr protein kinase family. NIMA subfamily.</text>
</comment>
<evidence type="ECO:0000259" key="8">
    <source>
        <dbReference type="PROSITE" id="PS50011"/>
    </source>
</evidence>
<protein>
    <recommendedName>
        <fullName evidence="2">non-specific serine/threonine protein kinase</fullName>
        <ecNumber evidence="2">2.7.11.1</ecNumber>
    </recommendedName>
</protein>
<dbReference type="Proteomes" id="UP000887575">
    <property type="component" value="Unassembled WGS sequence"/>
</dbReference>
<accession>A0AAF3F8W6</accession>
<evidence type="ECO:0000313" key="9">
    <source>
        <dbReference type="Proteomes" id="UP000887575"/>
    </source>
</evidence>
<dbReference type="PANTHER" id="PTHR43671:SF13">
    <property type="entry name" value="SERINE_THREONINE-PROTEIN KINASE NEK2"/>
    <property type="match status" value="1"/>
</dbReference>
<dbReference type="PROSITE" id="PS00107">
    <property type="entry name" value="PROTEIN_KINASE_ATP"/>
    <property type="match status" value="1"/>
</dbReference>
<dbReference type="SUPFAM" id="SSF56112">
    <property type="entry name" value="Protein kinase-like (PK-like)"/>
    <property type="match status" value="1"/>
</dbReference>
<name>A0AAF3F8W6_9BILA</name>
<keyword evidence="4 7" id="KW-0547">Nucleotide-binding</keyword>
<dbReference type="PANTHER" id="PTHR43671">
    <property type="entry name" value="SERINE/THREONINE-PROTEIN KINASE NEK"/>
    <property type="match status" value="1"/>
</dbReference>
<evidence type="ECO:0000256" key="5">
    <source>
        <dbReference type="ARBA" id="ARBA00022777"/>
    </source>
</evidence>
<evidence type="ECO:0000256" key="2">
    <source>
        <dbReference type="ARBA" id="ARBA00012513"/>
    </source>
</evidence>
<feature type="domain" description="Protein kinase" evidence="8">
    <location>
        <begin position="3"/>
        <end position="88"/>
    </location>
</feature>
<evidence type="ECO:0000313" key="10">
    <source>
        <dbReference type="WBParaSite" id="MBELARI_LOCUS3045"/>
    </source>
</evidence>
<dbReference type="PROSITE" id="PS50011">
    <property type="entry name" value="PROTEIN_KINASE_DOM"/>
    <property type="match status" value="1"/>
</dbReference>
<feature type="binding site" evidence="7">
    <location>
        <position position="30"/>
    </location>
    <ligand>
        <name>ATP</name>
        <dbReference type="ChEBI" id="CHEBI:30616"/>
    </ligand>
</feature>
<proteinExistence type="inferred from homology"/>
<dbReference type="Gene3D" id="1.10.510.10">
    <property type="entry name" value="Transferase(Phosphotransferase) domain 1"/>
    <property type="match status" value="1"/>
</dbReference>
<dbReference type="GO" id="GO:0005524">
    <property type="term" value="F:ATP binding"/>
    <property type="evidence" value="ECO:0007669"/>
    <property type="project" value="UniProtKB-UniRule"/>
</dbReference>
<evidence type="ECO:0000256" key="1">
    <source>
        <dbReference type="ARBA" id="ARBA00010886"/>
    </source>
</evidence>
<dbReference type="InterPro" id="IPR011009">
    <property type="entry name" value="Kinase-like_dom_sf"/>
</dbReference>
<dbReference type="InterPro" id="IPR050660">
    <property type="entry name" value="NEK_Ser/Thr_kinase"/>
</dbReference>
<reference evidence="10" key="1">
    <citation type="submission" date="2024-02" db="UniProtKB">
        <authorList>
            <consortium name="WormBaseParasite"/>
        </authorList>
    </citation>
    <scope>IDENTIFICATION</scope>
</reference>
<keyword evidence="6 7" id="KW-0067">ATP-binding</keyword>
<sequence length="88" mass="10273">MDEKNVVQIGEGGFGRVLLLEDYNPPYVMKEVARGKDIDAQQKELLILKELTHKYIVKYLDQPSDFLYKGEHYPIFMEFCEHGSLRHG</sequence>
<keyword evidence="9" id="KW-1185">Reference proteome</keyword>
<keyword evidence="3" id="KW-0808">Transferase</keyword>
<dbReference type="GO" id="GO:0004674">
    <property type="term" value="F:protein serine/threonine kinase activity"/>
    <property type="evidence" value="ECO:0007669"/>
    <property type="project" value="UniProtKB-EC"/>
</dbReference>
<dbReference type="WBParaSite" id="MBELARI_LOCUS3045">
    <property type="protein sequence ID" value="MBELARI_LOCUS3045"/>
    <property type="gene ID" value="MBELARI_LOCUS3045"/>
</dbReference>
<evidence type="ECO:0000256" key="3">
    <source>
        <dbReference type="ARBA" id="ARBA00022679"/>
    </source>
</evidence>
<evidence type="ECO:0000256" key="4">
    <source>
        <dbReference type="ARBA" id="ARBA00022741"/>
    </source>
</evidence>
<dbReference type="EC" id="2.7.11.1" evidence="2"/>
<dbReference type="AlphaFoldDB" id="A0AAF3F8W6"/>
<evidence type="ECO:0000256" key="7">
    <source>
        <dbReference type="PROSITE-ProRule" id="PRU10141"/>
    </source>
</evidence>
<dbReference type="Pfam" id="PF00069">
    <property type="entry name" value="Pkinase"/>
    <property type="match status" value="1"/>
</dbReference>